<accession>A0ABY8UI09</accession>
<proteinExistence type="predicted"/>
<protein>
    <recommendedName>
        <fullName evidence="3">Phosphoglycerate mutase</fullName>
    </recommendedName>
</protein>
<evidence type="ECO:0008006" key="3">
    <source>
        <dbReference type="Google" id="ProtNLM"/>
    </source>
</evidence>
<sequence>MILLRHADSETSTKLRDYDRPISLQGKREATNIAKRLCELGWVPDLIIASNSKRTKQTLDTMAEAAAELSQVDAHFLGSLYTVAALDGQTKHHLEETIRSVAVDAAHFCVMCVGHNKGWEEAASAFAKQAVRLGTASAALFEVAGPSWDDVMGPEADWKLVDVVTPC</sequence>
<gene>
    <name evidence="1" type="ORF">OEZ85_005049</name>
</gene>
<dbReference type="EMBL" id="CP126219">
    <property type="protein sequence ID" value="WIA20674.1"/>
    <property type="molecule type" value="Genomic_DNA"/>
</dbReference>
<name>A0ABY8UI09_TETOB</name>
<reference evidence="1 2" key="1">
    <citation type="submission" date="2023-05" db="EMBL/GenBank/DDBJ databases">
        <title>A 100% complete, gapless, phased diploid assembly of the Scenedesmus obliquus UTEX 3031 genome.</title>
        <authorList>
            <person name="Biondi T.C."/>
            <person name="Hanschen E.R."/>
            <person name="Kwon T."/>
            <person name="Eng W."/>
            <person name="Kruse C.P.S."/>
            <person name="Koehler S.I."/>
            <person name="Kunde Y."/>
            <person name="Gleasner C.D."/>
            <person name="You Mak K.T."/>
            <person name="Polle J."/>
            <person name="Hovde B.T."/>
            <person name="Starkenburg S.R."/>
        </authorList>
    </citation>
    <scope>NUCLEOTIDE SEQUENCE [LARGE SCALE GENOMIC DNA]</scope>
    <source>
        <strain evidence="1 2">DOE0152z</strain>
    </source>
</reference>
<dbReference type="SUPFAM" id="SSF53254">
    <property type="entry name" value="Phosphoglycerate mutase-like"/>
    <property type="match status" value="1"/>
</dbReference>
<keyword evidence="2" id="KW-1185">Reference proteome</keyword>
<organism evidence="1 2">
    <name type="scientific">Tetradesmus obliquus</name>
    <name type="common">Green alga</name>
    <name type="synonym">Acutodesmus obliquus</name>
    <dbReference type="NCBI Taxonomy" id="3088"/>
    <lineage>
        <taxon>Eukaryota</taxon>
        <taxon>Viridiplantae</taxon>
        <taxon>Chlorophyta</taxon>
        <taxon>core chlorophytes</taxon>
        <taxon>Chlorophyceae</taxon>
        <taxon>CS clade</taxon>
        <taxon>Sphaeropleales</taxon>
        <taxon>Scenedesmaceae</taxon>
        <taxon>Tetradesmus</taxon>
    </lineage>
</organism>
<dbReference type="Proteomes" id="UP001244341">
    <property type="component" value="Chromosome 12b"/>
</dbReference>
<evidence type="ECO:0000313" key="1">
    <source>
        <dbReference type="EMBL" id="WIA20674.1"/>
    </source>
</evidence>
<evidence type="ECO:0000313" key="2">
    <source>
        <dbReference type="Proteomes" id="UP001244341"/>
    </source>
</evidence>
<dbReference type="InterPro" id="IPR029033">
    <property type="entry name" value="His_PPase_superfam"/>
</dbReference>
<dbReference type="CDD" id="cd07067">
    <property type="entry name" value="HP_PGM_like"/>
    <property type="match status" value="1"/>
</dbReference>
<dbReference type="InterPro" id="IPR013078">
    <property type="entry name" value="His_Pase_superF_clade-1"/>
</dbReference>
<dbReference type="Gene3D" id="3.40.50.1240">
    <property type="entry name" value="Phosphoglycerate mutase-like"/>
    <property type="match status" value="1"/>
</dbReference>
<dbReference type="Pfam" id="PF00300">
    <property type="entry name" value="His_Phos_1"/>
    <property type="match status" value="1"/>
</dbReference>
<dbReference type="PANTHER" id="PTHR47623:SF1">
    <property type="entry name" value="OS09G0287300 PROTEIN"/>
    <property type="match status" value="1"/>
</dbReference>
<dbReference type="PANTHER" id="PTHR47623">
    <property type="entry name" value="OS09G0287300 PROTEIN"/>
    <property type="match status" value="1"/>
</dbReference>